<feature type="chain" id="PRO_5045633030" description="Translation initiation factor IF-2" evidence="1">
    <location>
        <begin position="22"/>
        <end position="150"/>
    </location>
</feature>
<dbReference type="Proteomes" id="UP001156921">
    <property type="component" value="Unassembled WGS sequence"/>
</dbReference>
<accession>A0ABQ6BJA6</accession>
<evidence type="ECO:0008006" key="4">
    <source>
        <dbReference type="Google" id="ProtNLM"/>
    </source>
</evidence>
<name>A0ABQ6BJA6_9CAUL</name>
<evidence type="ECO:0000313" key="2">
    <source>
        <dbReference type="EMBL" id="GLS02115.1"/>
    </source>
</evidence>
<sequence>MSLRIALAAAAVLAFSAPAFAQDAPTADPAVAAAAQAEAAFEAKAQAFQQAMVAMQGEMQTALTAAGADQARANADMDAIAARYQPQAEAFANELDAFITSQLPVMPPEGQAQMAQMGPMLRGQIMGAPATIKAGLLQAAAAGAAAPAPQ</sequence>
<organism evidence="2 3">
    <name type="scientific">Brevundimonas denitrificans</name>
    <dbReference type="NCBI Taxonomy" id="1443434"/>
    <lineage>
        <taxon>Bacteria</taxon>
        <taxon>Pseudomonadati</taxon>
        <taxon>Pseudomonadota</taxon>
        <taxon>Alphaproteobacteria</taxon>
        <taxon>Caulobacterales</taxon>
        <taxon>Caulobacteraceae</taxon>
        <taxon>Brevundimonas</taxon>
    </lineage>
</organism>
<comment type="caution">
    <text evidence="2">The sequence shown here is derived from an EMBL/GenBank/DDBJ whole genome shotgun (WGS) entry which is preliminary data.</text>
</comment>
<evidence type="ECO:0000313" key="3">
    <source>
        <dbReference type="Proteomes" id="UP001156921"/>
    </source>
</evidence>
<proteinExistence type="predicted"/>
<keyword evidence="3" id="KW-1185">Reference proteome</keyword>
<gene>
    <name evidence="2" type="ORF">GCM10007859_21360</name>
</gene>
<dbReference type="EMBL" id="BSOY01000051">
    <property type="protein sequence ID" value="GLS02115.1"/>
    <property type="molecule type" value="Genomic_DNA"/>
</dbReference>
<keyword evidence="1" id="KW-0732">Signal</keyword>
<feature type="signal peptide" evidence="1">
    <location>
        <begin position="1"/>
        <end position="21"/>
    </location>
</feature>
<evidence type="ECO:0000256" key="1">
    <source>
        <dbReference type="SAM" id="SignalP"/>
    </source>
</evidence>
<dbReference type="RefSeq" id="WP_284222986.1">
    <property type="nucleotide sequence ID" value="NZ_BSOY01000051.1"/>
</dbReference>
<protein>
    <recommendedName>
        <fullName evidence="4">Translation initiation factor IF-2</fullName>
    </recommendedName>
</protein>
<reference evidence="3" key="1">
    <citation type="journal article" date="2019" name="Int. J. Syst. Evol. Microbiol.">
        <title>The Global Catalogue of Microorganisms (GCM) 10K type strain sequencing project: providing services to taxonomists for standard genome sequencing and annotation.</title>
        <authorList>
            <consortium name="The Broad Institute Genomics Platform"/>
            <consortium name="The Broad Institute Genome Sequencing Center for Infectious Disease"/>
            <person name="Wu L."/>
            <person name="Ma J."/>
        </authorList>
    </citation>
    <scope>NUCLEOTIDE SEQUENCE [LARGE SCALE GENOMIC DNA]</scope>
    <source>
        <strain evidence="3">NBRC 110107</strain>
    </source>
</reference>